<protein>
    <recommendedName>
        <fullName evidence="2">Protein-L-isoaspartate O-methyltransferase</fullName>
    </recommendedName>
    <alternativeName>
        <fullName evidence="6">Protein L-isoaspartyl methyltransferase</fullName>
    </alternativeName>
</protein>
<evidence type="ECO:0000256" key="2">
    <source>
        <dbReference type="ARBA" id="ARBA00013346"/>
    </source>
</evidence>
<dbReference type="InterPro" id="IPR020598">
    <property type="entry name" value="rRNA_Ade_methylase_Trfase_N"/>
</dbReference>
<dbReference type="Proteomes" id="UP001410394">
    <property type="component" value="Unassembled WGS sequence"/>
</dbReference>
<comment type="caution">
    <text evidence="8">The sequence shown here is derived from an EMBL/GenBank/DDBJ whole genome shotgun (WGS) entry which is preliminary data.</text>
</comment>
<keyword evidence="9" id="KW-1185">Reference proteome</keyword>
<name>A0ABU9Z2P8_9RHOO</name>
<gene>
    <name evidence="8" type="ORF">ABDB84_16915</name>
</gene>
<evidence type="ECO:0000256" key="1">
    <source>
        <dbReference type="ARBA" id="ARBA00005369"/>
    </source>
</evidence>
<dbReference type="Gene3D" id="3.40.50.150">
    <property type="entry name" value="Vaccinia Virus protein VP39"/>
    <property type="match status" value="1"/>
</dbReference>
<proteinExistence type="inferred from homology"/>
<evidence type="ECO:0000256" key="3">
    <source>
        <dbReference type="ARBA" id="ARBA00022603"/>
    </source>
</evidence>
<keyword evidence="3" id="KW-0489">Methyltransferase</keyword>
<keyword evidence="4" id="KW-0808">Transferase</keyword>
<keyword evidence="5" id="KW-0949">S-adenosyl-L-methionine</keyword>
<dbReference type="PANTHER" id="PTHR11579:SF18">
    <property type="entry name" value="PROTEIN-L-ISOASPARTATE O-METHYLTRANSFERASE"/>
    <property type="match status" value="1"/>
</dbReference>
<evidence type="ECO:0000256" key="4">
    <source>
        <dbReference type="ARBA" id="ARBA00022679"/>
    </source>
</evidence>
<evidence type="ECO:0000256" key="6">
    <source>
        <dbReference type="ARBA" id="ARBA00030757"/>
    </source>
</evidence>
<dbReference type="InterPro" id="IPR000682">
    <property type="entry name" value="PCMT"/>
</dbReference>
<dbReference type="SUPFAM" id="SSF53335">
    <property type="entry name" value="S-adenosyl-L-methionine-dependent methyltransferases"/>
    <property type="match status" value="1"/>
</dbReference>
<organism evidence="8 9">
    <name type="scientific">Uliginosibacterium sediminicola</name>
    <dbReference type="NCBI Taxonomy" id="2024550"/>
    <lineage>
        <taxon>Bacteria</taxon>
        <taxon>Pseudomonadati</taxon>
        <taxon>Pseudomonadota</taxon>
        <taxon>Betaproteobacteria</taxon>
        <taxon>Rhodocyclales</taxon>
        <taxon>Zoogloeaceae</taxon>
        <taxon>Uliginosibacterium</taxon>
    </lineage>
</organism>
<dbReference type="CDD" id="cd02440">
    <property type="entry name" value="AdoMet_MTases"/>
    <property type="match status" value="1"/>
</dbReference>
<dbReference type="InterPro" id="IPR029063">
    <property type="entry name" value="SAM-dependent_MTases_sf"/>
</dbReference>
<dbReference type="EMBL" id="JBDIVE010000010">
    <property type="protein sequence ID" value="MEN3070168.1"/>
    <property type="molecule type" value="Genomic_DNA"/>
</dbReference>
<evidence type="ECO:0000313" key="9">
    <source>
        <dbReference type="Proteomes" id="UP001410394"/>
    </source>
</evidence>
<dbReference type="PROSITE" id="PS01279">
    <property type="entry name" value="PCMT"/>
    <property type="match status" value="1"/>
</dbReference>
<accession>A0ABU9Z2P8</accession>
<dbReference type="PANTHER" id="PTHR11579">
    <property type="entry name" value="PROTEIN-L-ISOASPARTATE O-METHYLTRANSFERASE"/>
    <property type="match status" value="1"/>
</dbReference>
<sequence>MDFEQARFNMIEQQIRPWDVLDQDVLDALRIVKREAFVAPERQALAFSDIELPIGGGQSMLAPKIEARALQALAVRPGDNILEIGAGSGHMAALLASRGAWVRSIEIDPQLVSLAAKNLDRSGVDNVIVEEGDGLAGWASAAPYDVIMVSGAVLEIPQVLLDQLRPDGRLFAFVGSAPVQQGVLVQCRGEGQFERYGVFETLVTPLRSAQVESFSF</sequence>
<evidence type="ECO:0000256" key="5">
    <source>
        <dbReference type="ARBA" id="ARBA00022691"/>
    </source>
</evidence>
<evidence type="ECO:0000259" key="7">
    <source>
        <dbReference type="SMART" id="SM00650"/>
    </source>
</evidence>
<dbReference type="RefSeq" id="WP_345920943.1">
    <property type="nucleotide sequence ID" value="NZ_JBDIVE010000010.1"/>
</dbReference>
<evidence type="ECO:0000313" key="8">
    <source>
        <dbReference type="EMBL" id="MEN3070168.1"/>
    </source>
</evidence>
<reference evidence="8 9" key="1">
    <citation type="journal article" date="2018" name="Int. J. Syst. Evol. Microbiol.">
        <title>Uliginosibacterium sediminicola sp. nov., isolated from freshwater sediment.</title>
        <authorList>
            <person name="Hwang W.M."/>
            <person name="Kim S.M."/>
            <person name="Kang K."/>
            <person name="Ahn T.Y."/>
        </authorList>
    </citation>
    <scope>NUCLEOTIDE SEQUENCE [LARGE SCALE GENOMIC DNA]</scope>
    <source>
        <strain evidence="8 9">M1-21</strain>
    </source>
</reference>
<dbReference type="SMART" id="SM00650">
    <property type="entry name" value="rADc"/>
    <property type="match status" value="1"/>
</dbReference>
<comment type="similarity">
    <text evidence="1">Belongs to the methyltransferase superfamily. L-isoaspartyl/D-aspartyl protein methyltransferase family.</text>
</comment>
<dbReference type="Pfam" id="PF01135">
    <property type="entry name" value="PCMT"/>
    <property type="match status" value="1"/>
</dbReference>
<feature type="domain" description="Ribosomal RNA adenine methylase transferase N-terminal" evidence="7">
    <location>
        <begin position="65"/>
        <end position="197"/>
    </location>
</feature>